<evidence type="ECO:0000256" key="3">
    <source>
        <dbReference type="ARBA" id="ARBA00022833"/>
    </source>
</evidence>
<dbReference type="InterPro" id="IPR006597">
    <property type="entry name" value="Sel1-like"/>
</dbReference>
<protein>
    <recommendedName>
        <fullName evidence="9">MYND-type domain-containing protein</fullName>
    </recommendedName>
</protein>
<sequence>MCCASCGIAEVDDVKLQKCDACDLVRYCSDKCHEDNRPTHERACKERATELRDEILFKQPESSYLGDCPICFLPISVEFFVQSCCSKMICDGCSYANARRETKQRQTCPFCRHPVPRSKEEIDKNNNKRVAANDPIALMQMGMDYHKKGENEAAVDHLTKAAELGFVEANFKLAFFYEKGLGVEEDEKKALYHYEEAAIGGHCDARYAVVFHEMQNNRSERAIKHLIIAANLGHDHSIKVLKMFYSGGRISKDQFASTLRAYQAAVDATKSPQREAAAIIMAAEGNS</sequence>
<proteinExistence type="predicted"/>
<dbReference type="PROSITE" id="PS50865">
    <property type="entry name" value="ZF_MYND_2"/>
    <property type="match status" value="1"/>
</dbReference>
<evidence type="ECO:0008006" key="9">
    <source>
        <dbReference type="Google" id="ProtNLM"/>
    </source>
</evidence>
<dbReference type="InterPro" id="IPR011990">
    <property type="entry name" value="TPR-like_helical_dom_sf"/>
</dbReference>
<keyword evidence="2 4" id="KW-0863">Zinc-finger</keyword>
<dbReference type="SUPFAM" id="SSF57850">
    <property type="entry name" value="RING/U-box"/>
    <property type="match status" value="1"/>
</dbReference>
<keyword evidence="1" id="KW-0479">Metal-binding</keyword>
<dbReference type="SMART" id="SM00671">
    <property type="entry name" value="SEL1"/>
    <property type="match status" value="2"/>
</dbReference>
<dbReference type="Pfam" id="PF08238">
    <property type="entry name" value="Sel1"/>
    <property type="match status" value="3"/>
</dbReference>
<dbReference type="SUPFAM" id="SSF81901">
    <property type="entry name" value="HCP-like"/>
    <property type="match status" value="1"/>
</dbReference>
<dbReference type="GO" id="GO:0008270">
    <property type="term" value="F:zinc ion binding"/>
    <property type="evidence" value="ECO:0007669"/>
    <property type="project" value="UniProtKB-KW"/>
</dbReference>
<dbReference type="PANTHER" id="PTHR45011:SF1">
    <property type="entry name" value="DAP3-BINDING CELL DEATH ENHANCER 1"/>
    <property type="match status" value="1"/>
</dbReference>
<dbReference type="Proteomes" id="UP001224775">
    <property type="component" value="Unassembled WGS sequence"/>
</dbReference>
<comment type="caution">
    <text evidence="7">The sequence shown here is derived from an EMBL/GenBank/DDBJ whole genome shotgun (WGS) entry which is preliminary data.</text>
</comment>
<keyword evidence="3" id="KW-0862">Zinc</keyword>
<evidence type="ECO:0000259" key="5">
    <source>
        <dbReference type="PROSITE" id="PS50089"/>
    </source>
</evidence>
<dbReference type="AlphaFoldDB" id="A0AAD9D6S5"/>
<feature type="domain" description="RING-type" evidence="5">
    <location>
        <begin position="68"/>
        <end position="112"/>
    </location>
</feature>
<evidence type="ECO:0000256" key="4">
    <source>
        <dbReference type="PROSITE-ProRule" id="PRU00134"/>
    </source>
</evidence>
<evidence type="ECO:0000256" key="2">
    <source>
        <dbReference type="ARBA" id="ARBA00022771"/>
    </source>
</evidence>
<evidence type="ECO:0000256" key="1">
    <source>
        <dbReference type="ARBA" id="ARBA00022723"/>
    </source>
</evidence>
<dbReference type="Gene3D" id="6.10.140.2220">
    <property type="match status" value="1"/>
</dbReference>
<dbReference type="InterPro" id="IPR002893">
    <property type="entry name" value="Znf_MYND"/>
</dbReference>
<feature type="domain" description="MYND-type" evidence="6">
    <location>
        <begin position="3"/>
        <end position="44"/>
    </location>
</feature>
<organism evidence="7 8">
    <name type="scientific">Skeletonema marinoi</name>
    <dbReference type="NCBI Taxonomy" id="267567"/>
    <lineage>
        <taxon>Eukaryota</taxon>
        <taxon>Sar</taxon>
        <taxon>Stramenopiles</taxon>
        <taxon>Ochrophyta</taxon>
        <taxon>Bacillariophyta</taxon>
        <taxon>Coscinodiscophyceae</taxon>
        <taxon>Thalassiosirophycidae</taxon>
        <taxon>Thalassiosirales</taxon>
        <taxon>Skeletonemataceae</taxon>
        <taxon>Skeletonema</taxon>
        <taxon>Skeletonema marinoi-dohrnii complex</taxon>
    </lineage>
</organism>
<dbReference type="InterPro" id="IPR001841">
    <property type="entry name" value="Znf_RING"/>
</dbReference>
<name>A0AAD9D6S5_9STRA</name>
<dbReference type="PANTHER" id="PTHR45011">
    <property type="entry name" value="DAP3-BINDING CELL DEATH ENHANCER 1"/>
    <property type="match status" value="1"/>
</dbReference>
<accession>A0AAD9D6S5</accession>
<dbReference type="Gene3D" id="1.25.40.10">
    <property type="entry name" value="Tetratricopeptide repeat domain"/>
    <property type="match status" value="1"/>
</dbReference>
<evidence type="ECO:0000313" key="8">
    <source>
        <dbReference type="Proteomes" id="UP001224775"/>
    </source>
</evidence>
<dbReference type="SUPFAM" id="SSF144232">
    <property type="entry name" value="HIT/MYND zinc finger-like"/>
    <property type="match status" value="1"/>
</dbReference>
<keyword evidence="8" id="KW-1185">Reference proteome</keyword>
<evidence type="ECO:0000313" key="7">
    <source>
        <dbReference type="EMBL" id="KAK1734878.1"/>
    </source>
</evidence>
<dbReference type="PROSITE" id="PS50089">
    <property type="entry name" value="ZF_RING_2"/>
    <property type="match status" value="1"/>
</dbReference>
<gene>
    <name evidence="7" type="ORF">QTG54_014338</name>
</gene>
<evidence type="ECO:0000259" key="6">
    <source>
        <dbReference type="PROSITE" id="PS50865"/>
    </source>
</evidence>
<dbReference type="Pfam" id="PF01753">
    <property type="entry name" value="zf-MYND"/>
    <property type="match status" value="1"/>
</dbReference>
<reference evidence="7" key="1">
    <citation type="submission" date="2023-06" db="EMBL/GenBank/DDBJ databases">
        <title>Survivors Of The Sea: Transcriptome response of Skeletonema marinoi to long-term dormancy.</title>
        <authorList>
            <person name="Pinder M.I.M."/>
            <person name="Kourtchenko O."/>
            <person name="Robertson E.K."/>
            <person name="Larsson T."/>
            <person name="Maumus F."/>
            <person name="Osuna-Cruz C.M."/>
            <person name="Vancaester E."/>
            <person name="Stenow R."/>
            <person name="Vandepoele K."/>
            <person name="Ploug H."/>
            <person name="Bruchert V."/>
            <person name="Godhe A."/>
            <person name="Topel M."/>
        </authorList>
    </citation>
    <scope>NUCLEOTIDE SEQUENCE</scope>
    <source>
        <strain evidence="7">R05AC</strain>
    </source>
</reference>
<dbReference type="EMBL" id="JATAAI010000036">
    <property type="protein sequence ID" value="KAK1734878.1"/>
    <property type="molecule type" value="Genomic_DNA"/>
</dbReference>
<dbReference type="InterPro" id="IPR052748">
    <property type="entry name" value="ISR_Activator"/>
</dbReference>